<organism evidence="5 6">
    <name type="scientific">Didymodactylos carnosus</name>
    <dbReference type="NCBI Taxonomy" id="1234261"/>
    <lineage>
        <taxon>Eukaryota</taxon>
        <taxon>Metazoa</taxon>
        <taxon>Spiralia</taxon>
        <taxon>Gnathifera</taxon>
        <taxon>Rotifera</taxon>
        <taxon>Eurotatoria</taxon>
        <taxon>Bdelloidea</taxon>
        <taxon>Philodinida</taxon>
        <taxon>Philodinidae</taxon>
        <taxon>Didymodactylos</taxon>
    </lineage>
</organism>
<dbReference type="Proteomes" id="UP000677228">
    <property type="component" value="Unassembled WGS sequence"/>
</dbReference>
<evidence type="ECO:0000256" key="2">
    <source>
        <dbReference type="ARBA" id="ARBA00022842"/>
    </source>
</evidence>
<keyword evidence="3" id="KW-1133">Transmembrane helix</keyword>
<dbReference type="PANTHER" id="PTHR24093">
    <property type="entry name" value="CATION TRANSPORTING ATPASE"/>
    <property type="match status" value="1"/>
</dbReference>
<evidence type="ECO:0000256" key="1">
    <source>
        <dbReference type="ARBA" id="ARBA00004127"/>
    </source>
</evidence>
<accession>A0A8S2WU00</accession>
<evidence type="ECO:0000313" key="6">
    <source>
        <dbReference type="Proteomes" id="UP000682733"/>
    </source>
</evidence>
<dbReference type="EMBL" id="CAJOBA010085793">
    <property type="protein sequence ID" value="CAF4462771.1"/>
    <property type="molecule type" value="Genomic_DNA"/>
</dbReference>
<reference evidence="5" key="1">
    <citation type="submission" date="2021-02" db="EMBL/GenBank/DDBJ databases">
        <authorList>
            <person name="Nowell W R."/>
        </authorList>
    </citation>
    <scope>NUCLEOTIDE SEQUENCE</scope>
</reference>
<keyword evidence="3" id="KW-0812">Transmembrane</keyword>
<dbReference type="GO" id="GO:0005886">
    <property type="term" value="C:plasma membrane"/>
    <property type="evidence" value="ECO:0007669"/>
    <property type="project" value="TreeGrafter"/>
</dbReference>
<dbReference type="EMBL" id="CAJNOK010059832">
    <property type="protein sequence ID" value="CAF1633679.1"/>
    <property type="molecule type" value="Genomic_DNA"/>
</dbReference>
<evidence type="ECO:0000256" key="3">
    <source>
        <dbReference type="SAM" id="Phobius"/>
    </source>
</evidence>
<feature type="non-terminal residue" evidence="5">
    <location>
        <position position="1"/>
    </location>
</feature>
<dbReference type="InterPro" id="IPR023298">
    <property type="entry name" value="ATPase_P-typ_TM_dom_sf"/>
</dbReference>
<protein>
    <recommendedName>
        <fullName evidence="7">Plasma membrane calcium ATPase</fullName>
    </recommendedName>
</protein>
<proteinExistence type="predicted"/>
<sequence length="118" mass="13414">SYEKYGTNELEDDKPDIVAKVKNADEDSRFRIKERSILQAKLTKLAIQIGYAGMTMAILTIVVLLIRFSVEEFAYKKEKWNNKYWNRLVKYLITGISVLVVAVPEGLPLAVTISLAYA</sequence>
<evidence type="ECO:0000313" key="4">
    <source>
        <dbReference type="EMBL" id="CAF1633679.1"/>
    </source>
</evidence>
<dbReference type="SUPFAM" id="SSF81665">
    <property type="entry name" value="Calcium ATPase, transmembrane domain M"/>
    <property type="match status" value="1"/>
</dbReference>
<comment type="subcellular location">
    <subcellularLocation>
        <location evidence="1">Endomembrane system</location>
        <topology evidence="1">Multi-pass membrane protein</topology>
    </subcellularLocation>
</comment>
<feature type="transmembrane region" description="Helical" evidence="3">
    <location>
        <begin position="91"/>
        <end position="117"/>
    </location>
</feature>
<evidence type="ECO:0008006" key="7">
    <source>
        <dbReference type="Google" id="ProtNLM"/>
    </source>
</evidence>
<gene>
    <name evidence="4" type="ORF">OVA965_LOCUS43884</name>
    <name evidence="5" type="ORF">TMI583_LOCUS46336</name>
</gene>
<name>A0A8S2WU00_9BILA</name>
<dbReference type="Proteomes" id="UP000682733">
    <property type="component" value="Unassembled WGS sequence"/>
</dbReference>
<feature type="transmembrane region" description="Helical" evidence="3">
    <location>
        <begin position="49"/>
        <end position="70"/>
    </location>
</feature>
<comment type="caution">
    <text evidence="5">The sequence shown here is derived from an EMBL/GenBank/DDBJ whole genome shotgun (WGS) entry which is preliminary data.</text>
</comment>
<dbReference type="GO" id="GO:0005388">
    <property type="term" value="F:P-type calcium transporter activity"/>
    <property type="evidence" value="ECO:0007669"/>
    <property type="project" value="TreeGrafter"/>
</dbReference>
<dbReference type="GO" id="GO:0051480">
    <property type="term" value="P:regulation of cytosolic calcium ion concentration"/>
    <property type="evidence" value="ECO:0007669"/>
    <property type="project" value="TreeGrafter"/>
</dbReference>
<keyword evidence="3" id="KW-0472">Membrane</keyword>
<dbReference type="AlphaFoldDB" id="A0A8S2WU00"/>
<dbReference type="GO" id="GO:0012505">
    <property type="term" value="C:endomembrane system"/>
    <property type="evidence" value="ECO:0007669"/>
    <property type="project" value="UniProtKB-SubCell"/>
</dbReference>
<evidence type="ECO:0000313" key="5">
    <source>
        <dbReference type="EMBL" id="CAF4462771.1"/>
    </source>
</evidence>
<feature type="non-terminal residue" evidence="5">
    <location>
        <position position="118"/>
    </location>
</feature>
<dbReference type="Gene3D" id="1.20.1110.10">
    <property type="entry name" value="Calcium-transporting ATPase, transmembrane domain"/>
    <property type="match status" value="1"/>
</dbReference>
<dbReference type="PANTHER" id="PTHR24093:SF369">
    <property type="entry name" value="CALCIUM-TRANSPORTING ATPASE"/>
    <property type="match status" value="1"/>
</dbReference>
<keyword evidence="2" id="KW-0460">Magnesium</keyword>